<evidence type="ECO:0000256" key="1">
    <source>
        <dbReference type="SAM" id="Phobius"/>
    </source>
</evidence>
<accession>A0ABQ8V4J3</accession>
<gene>
    <name evidence="2" type="ORF">C8R41DRAFT_563144</name>
</gene>
<reference evidence="2" key="1">
    <citation type="submission" date="2022-08" db="EMBL/GenBank/DDBJ databases">
        <title>A Global Phylogenomic Analysis of the Shiitake Genus Lentinula.</title>
        <authorList>
            <consortium name="DOE Joint Genome Institute"/>
            <person name="Sierra-Patev S."/>
            <person name="Min B."/>
            <person name="Naranjo-Ortiz M."/>
            <person name="Looney B."/>
            <person name="Konkel Z."/>
            <person name="Slot J.C."/>
            <person name="Sakamoto Y."/>
            <person name="Steenwyk J.L."/>
            <person name="Rokas A."/>
            <person name="Carro J."/>
            <person name="Camarero S."/>
            <person name="Ferreira P."/>
            <person name="Molpeceres G."/>
            <person name="Ruiz-Duenas F.J."/>
            <person name="Serrano A."/>
            <person name="Henrissat B."/>
            <person name="Drula E."/>
            <person name="Hughes K.W."/>
            <person name="Mata J.L."/>
            <person name="Ishikawa N.K."/>
            <person name="Vargas-Isla R."/>
            <person name="Ushijima S."/>
            <person name="Smith C.A."/>
            <person name="Ahrendt S."/>
            <person name="Andreopoulos W."/>
            <person name="He G."/>
            <person name="Labutti K."/>
            <person name="Lipzen A."/>
            <person name="Ng V."/>
            <person name="Riley R."/>
            <person name="Sandor L."/>
            <person name="Barry K."/>
            <person name="Martinez A.T."/>
            <person name="Xiao Y."/>
            <person name="Gibbons J.G."/>
            <person name="Terashima K."/>
            <person name="Grigoriev I.V."/>
            <person name="Hibbett D.S."/>
        </authorList>
    </citation>
    <scope>NUCLEOTIDE SEQUENCE</scope>
    <source>
        <strain evidence="2">RHP3577 ss4</strain>
    </source>
</reference>
<proteinExistence type="predicted"/>
<organism evidence="2 3">
    <name type="scientific">Lentinula lateritia</name>
    <dbReference type="NCBI Taxonomy" id="40482"/>
    <lineage>
        <taxon>Eukaryota</taxon>
        <taxon>Fungi</taxon>
        <taxon>Dikarya</taxon>
        <taxon>Basidiomycota</taxon>
        <taxon>Agaricomycotina</taxon>
        <taxon>Agaricomycetes</taxon>
        <taxon>Agaricomycetidae</taxon>
        <taxon>Agaricales</taxon>
        <taxon>Marasmiineae</taxon>
        <taxon>Omphalotaceae</taxon>
        <taxon>Lentinula</taxon>
    </lineage>
</organism>
<protein>
    <submittedName>
        <fullName evidence="2">Uncharacterized protein</fullName>
    </submittedName>
</protein>
<keyword evidence="1" id="KW-0812">Transmembrane</keyword>
<keyword evidence="3" id="KW-1185">Reference proteome</keyword>
<keyword evidence="1" id="KW-1133">Transmembrane helix</keyword>
<comment type="caution">
    <text evidence="2">The sequence shown here is derived from an EMBL/GenBank/DDBJ whole genome shotgun (WGS) entry which is preliminary data.</text>
</comment>
<dbReference type="EMBL" id="JANVFT010000079">
    <property type="protein sequence ID" value="KAJ4473939.1"/>
    <property type="molecule type" value="Genomic_DNA"/>
</dbReference>
<feature type="transmembrane region" description="Helical" evidence="1">
    <location>
        <begin position="7"/>
        <end position="25"/>
    </location>
</feature>
<name>A0ABQ8V4J3_9AGAR</name>
<keyword evidence="1" id="KW-0472">Membrane</keyword>
<sequence length="167" mass="18419">MRFINFHVYYLVLCVGVVFTVGYAMPFQPDSSSTPHPKFARANTNPQLLATLTFVETHSGAAISGAPSTGFVLSTKDAQHYNLVPLKIHKRLRKAVKSLVPSQDKDWDLVLAFKNRFKASRDKNDAFKVFLLGIGECLDGCWFDVDQSGKIVAGSMEFPSDSEAGSE</sequence>
<dbReference type="Proteomes" id="UP001150217">
    <property type="component" value="Unassembled WGS sequence"/>
</dbReference>
<evidence type="ECO:0000313" key="2">
    <source>
        <dbReference type="EMBL" id="KAJ4473939.1"/>
    </source>
</evidence>
<evidence type="ECO:0000313" key="3">
    <source>
        <dbReference type="Proteomes" id="UP001150217"/>
    </source>
</evidence>